<gene>
    <name evidence="1" type="ORF">J8TS2_26930</name>
</gene>
<protein>
    <submittedName>
        <fullName evidence="1">Uncharacterized protein</fullName>
    </submittedName>
</protein>
<evidence type="ECO:0000313" key="2">
    <source>
        <dbReference type="Proteomes" id="UP000679950"/>
    </source>
</evidence>
<keyword evidence="2" id="KW-1185">Reference proteome</keyword>
<comment type="caution">
    <text evidence="1">The sequence shown here is derived from an EMBL/GenBank/DDBJ whole genome shotgun (WGS) entry which is preliminary data.</text>
</comment>
<dbReference type="EMBL" id="BORB01000023">
    <property type="protein sequence ID" value="GIN58374.1"/>
    <property type="molecule type" value="Genomic_DNA"/>
</dbReference>
<proteinExistence type="predicted"/>
<name>A0ABQ4KMI7_9BACI</name>
<reference evidence="1 2" key="1">
    <citation type="submission" date="2021-03" db="EMBL/GenBank/DDBJ databases">
        <title>Antimicrobial resistance genes in bacteria isolated from Japanese honey, and their potential for conferring macrolide and lincosamide resistance in the American foulbrood pathogen Paenibacillus larvae.</title>
        <authorList>
            <person name="Okamoto M."/>
            <person name="Kumagai M."/>
            <person name="Kanamori H."/>
            <person name="Takamatsu D."/>
        </authorList>
    </citation>
    <scope>NUCLEOTIDE SEQUENCE [LARGE SCALE GENOMIC DNA]</scope>
    <source>
        <strain evidence="1 2">J8TS2</strain>
    </source>
</reference>
<dbReference type="Proteomes" id="UP000679950">
    <property type="component" value="Unassembled WGS sequence"/>
</dbReference>
<sequence length="168" mass="20017">MKTEQYTVKNSMVYNSGLENKPINFFRTLRIYEDQHNYETEKQQDHFPYDHNVVKRAFIDVIFFKQVHQAAFARVRNDEEYLKAEENSSRLLSQLEESLMTKEQKKLLRDLESEWSHMYGIFLEHCYCQGLADSKMIHKELEKYGISIAKEASEYHYGLTQPDSSILM</sequence>
<accession>A0ABQ4KMI7</accession>
<dbReference type="RefSeq" id="WP_212966599.1">
    <property type="nucleotide sequence ID" value="NZ_BORB01000023.1"/>
</dbReference>
<organism evidence="1 2">
    <name type="scientific">Lederbergia ruris</name>
    <dbReference type="NCBI Taxonomy" id="217495"/>
    <lineage>
        <taxon>Bacteria</taxon>
        <taxon>Bacillati</taxon>
        <taxon>Bacillota</taxon>
        <taxon>Bacilli</taxon>
        <taxon>Bacillales</taxon>
        <taxon>Bacillaceae</taxon>
        <taxon>Lederbergia</taxon>
    </lineage>
</organism>
<evidence type="ECO:0000313" key="1">
    <source>
        <dbReference type="EMBL" id="GIN58374.1"/>
    </source>
</evidence>